<keyword evidence="2" id="KW-1185">Reference proteome</keyword>
<dbReference type="Proteomes" id="UP001596432">
    <property type="component" value="Unassembled WGS sequence"/>
</dbReference>
<organism evidence="1 2">
    <name type="scientific">Halosimplex aquaticum</name>
    <dbReference type="NCBI Taxonomy" id="3026162"/>
    <lineage>
        <taxon>Archaea</taxon>
        <taxon>Methanobacteriati</taxon>
        <taxon>Methanobacteriota</taxon>
        <taxon>Stenosarchaea group</taxon>
        <taxon>Halobacteria</taxon>
        <taxon>Halobacteriales</taxon>
        <taxon>Haloarculaceae</taxon>
        <taxon>Halosimplex</taxon>
    </lineage>
</organism>
<accession>A0ABD5XXA6</accession>
<gene>
    <name evidence="1" type="ORF">ACFQMA_07915</name>
</gene>
<name>A0ABD5XXA6_9EURY</name>
<dbReference type="GeneID" id="78820027"/>
<dbReference type="EMBL" id="JBHTAS010000001">
    <property type="protein sequence ID" value="MFC7139763.1"/>
    <property type="molecule type" value="Genomic_DNA"/>
</dbReference>
<evidence type="ECO:0000313" key="2">
    <source>
        <dbReference type="Proteomes" id="UP001596432"/>
    </source>
</evidence>
<dbReference type="RefSeq" id="WP_274325341.1">
    <property type="nucleotide sequence ID" value="NZ_CP118158.1"/>
</dbReference>
<reference evidence="1 2" key="1">
    <citation type="journal article" date="2019" name="Int. J. Syst. Evol. Microbiol.">
        <title>The Global Catalogue of Microorganisms (GCM) 10K type strain sequencing project: providing services to taxonomists for standard genome sequencing and annotation.</title>
        <authorList>
            <consortium name="The Broad Institute Genomics Platform"/>
            <consortium name="The Broad Institute Genome Sequencing Center for Infectious Disease"/>
            <person name="Wu L."/>
            <person name="Ma J."/>
        </authorList>
    </citation>
    <scope>NUCLEOTIDE SEQUENCE [LARGE SCALE GENOMIC DNA]</scope>
    <source>
        <strain evidence="1 2">XZYJT29</strain>
    </source>
</reference>
<comment type="caution">
    <text evidence="1">The sequence shown here is derived from an EMBL/GenBank/DDBJ whole genome shotgun (WGS) entry which is preliminary data.</text>
</comment>
<evidence type="ECO:0000313" key="1">
    <source>
        <dbReference type="EMBL" id="MFC7139763.1"/>
    </source>
</evidence>
<sequence length="154" mass="18305">MASPGDKIAPQTTENHFTDPVEIRETAYNIERYIHLVPLDWFLVVSGEIHAWNYEHYLDNEQHFEKRGGQYSIDNVYFEYEREPNPDGTGKPFKIRVIDPNDDEIKCHPRTHYLLWLLDYDEESYEVVRIAPTERHDAVLVTIQERLPHVPRED</sequence>
<proteinExistence type="predicted"/>
<dbReference type="AlphaFoldDB" id="A0ABD5XXA6"/>
<protein>
    <submittedName>
        <fullName evidence="1">Uncharacterized protein</fullName>
    </submittedName>
</protein>